<dbReference type="Gene3D" id="3.40.960.10">
    <property type="entry name" value="VSR Endonuclease"/>
    <property type="match status" value="1"/>
</dbReference>
<dbReference type="AlphaFoldDB" id="A0A1L8Q323"/>
<proteinExistence type="inferred from homology"/>
<dbReference type="Pfam" id="PF04480">
    <property type="entry name" value="DUF559"/>
    <property type="match status" value="1"/>
</dbReference>
<evidence type="ECO:0000256" key="1">
    <source>
        <dbReference type="ARBA" id="ARBA00022722"/>
    </source>
</evidence>
<dbReference type="EMBL" id="MBDM01000009">
    <property type="protein sequence ID" value="OJG01914.1"/>
    <property type="molecule type" value="Genomic_DNA"/>
</dbReference>
<evidence type="ECO:0000259" key="7">
    <source>
        <dbReference type="Pfam" id="PF04480"/>
    </source>
</evidence>
<dbReference type="NCBIfam" id="TIGR00632">
    <property type="entry name" value="vsr"/>
    <property type="match status" value="1"/>
</dbReference>
<keyword evidence="1" id="KW-0540">Nuclease</keyword>
<dbReference type="CDD" id="cd00221">
    <property type="entry name" value="Vsr"/>
    <property type="match status" value="1"/>
</dbReference>
<comment type="similarity">
    <text evidence="6">Belongs to the Vsr family.</text>
</comment>
<reference evidence="8 9" key="1">
    <citation type="submission" date="2016-07" db="EMBL/GenBank/DDBJ databases">
        <title>A clinical isolate of carbapenem-resistant Streptococcus oralis with altered penicillin binding proteins.</title>
        <authorList>
            <person name="Kanji J.N."/>
            <person name="Bharat A."/>
            <person name="Naidu P."/>
            <person name="Martin I."/>
            <person name="Mulvey M.R."/>
            <person name="Panaro C.D."/>
        </authorList>
    </citation>
    <scope>NUCLEOTIDE SEQUENCE [LARGE SCALE GENOMIC DNA]</scope>
    <source>
        <strain evidence="8 9">SC15-3744</strain>
    </source>
</reference>
<evidence type="ECO:0000313" key="8">
    <source>
        <dbReference type="EMBL" id="OJG01914.1"/>
    </source>
</evidence>
<evidence type="ECO:0000313" key="9">
    <source>
        <dbReference type="Proteomes" id="UP000183671"/>
    </source>
</evidence>
<evidence type="ECO:0000256" key="5">
    <source>
        <dbReference type="ARBA" id="ARBA00023204"/>
    </source>
</evidence>
<sequence length="128" mass="15370">MHAIKSKNFKIELTLRKELWSRGLRYQKNVKTVFGRPDIVFKGKKVTVFYDGEFWHGYDWEHKKNNIQSRRDYWIPKIERNMARAKEVTAKLESEGWTVLRFWGKEIKDDVEKCGDRIELVLGVIRPN</sequence>
<feature type="domain" description="DUF559" evidence="7">
    <location>
        <begin position="83"/>
        <end position="120"/>
    </location>
</feature>
<organism evidence="8 9">
    <name type="scientific">Streptococcus oralis</name>
    <dbReference type="NCBI Taxonomy" id="1303"/>
    <lineage>
        <taxon>Bacteria</taxon>
        <taxon>Bacillati</taxon>
        <taxon>Bacillota</taxon>
        <taxon>Bacilli</taxon>
        <taxon>Lactobacillales</taxon>
        <taxon>Streptococcaceae</taxon>
        <taxon>Streptococcus</taxon>
    </lineage>
</organism>
<dbReference type="InterPro" id="IPR004603">
    <property type="entry name" value="DNA_mismatch_endonuc_vsr"/>
</dbReference>
<dbReference type="Pfam" id="PF03852">
    <property type="entry name" value="Vsr"/>
    <property type="match status" value="1"/>
</dbReference>
<name>A0A1L8Q323_STROR</name>
<dbReference type="RefSeq" id="WP_042767997.1">
    <property type="nucleotide sequence ID" value="NZ_MBDM01000009.1"/>
</dbReference>
<keyword evidence="3" id="KW-0227">DNA damage</keyword>
<dbReference type="GO" id="GO:0006298">
    <property type="term" value="P:mismatch repair"/>
    <property type="evidence" value="ECO:0007669"/>
    <property type="project" value="InterPro"/>
</dbReference>
<keyword evidence="2 8" id="KW-0255">Endonuclease</keyword>
<keyword evidence="4" id="KW-0378">Hydrolase</keyword>
<dbReference type="InterPro" id="IPR007569">
    <property type="entry name" value="DUF559"/>
</dbReference>
<dbReference type="GO" id="GO:0004519">
    <property type="term" value="F:endonuclease activity"/>
    <property type="evidence" value="ECO:0007669"/>
    <property type="project" value="UniProtKB-KW"/>
</dbReference>
<protein>
    <submittedName>
        <fullName evidence="8">Very short patch repair endonuclease</fullName>
    </submittedName>
</protein>
<dbReference type="InterPro" id="IPR011335">
    <property type="entry name" value="Restrct_endonuc-II-like"/>
</dbReference>
<evidence type="ECO:0000256" key="3">
    <source>
        <dbReference type="ARBA" id="ARBA00022763"/>
    </source>
</evidence>
<evidence type="ECO:0000256" key="6">
    <source>
        <dbReference type="ARBA" id="ARBA00029466"/>
    </source>
</evidence>
<dbReference type="Proteomes" id="UP000183671">
    <property type="component" value="Unassembled WGS sequence"/>
</dbReference>
<dbReference type="SUPFAM" id="SSF52980">
    <property type="entry name" value="Restriction endonuclease-like"/>
    <property type="match status" value="1"/>
</dbReference>
<dbReference type="GO" id="GO:0016787">
    <property type="term" value="F:hydrolase activity"/>
    <property type="evidence" value="ECO:0007669"/>
    <property type="project" value="UniProtKB-KW"/>
</dbReference>
<keyword evidence="5" id="KW-0234">DNA repair</keyword>
<gene>
    <name evidence="8" type="ORF">BBP19_06105</name>
</gene>
<evidence type="ECO:0000256" key="4">
    <source>
        <dbReference type="ARBA" id="ARBA00022801"/>
    </source>
</evidence>
<accession>A0A1L8Q323</accession>
<evidence type="ECO:0000256" key="2">
    <source>
        <dbReference type="ARBA" id="ARBA00022759"/>
    </source>
</evidence>
<comment type="caution">
    <text evidence="8">The sequence shown here is derived from an EMBL/GenBank/DDBJ whole genome shotgun (WGS) entry which is preliminary data.</text>
</comment>